<evidence type="ECO:0000256" key="1">
    <source>
        <dbReference type="ARBA" id="ARBA00023015"/>
    </source>
</evidence>
<reference evidence="5" key="1">
    <citation type="submission" date="2016-10" db="EMBL/GenBank/DDBJ databases">
        <title>Draft Genome Sequence of Nocardioides luteus Strain BAFB, an Alkane-Degrading Bacterium Isolated from JP-7 Polluted Soil.</title>
        <authorList>
            <person name="Brown L."/>
            <person name="Ruiz O.N."/>
            <person name="Gunasekera T."/>
        </authorList>
    </citation>
    <scope>NUCLEOTIDE SEQUENCE [LARGE SCALE GENOMIC DNA]</scope>
    <source>
        <strain evidence="5">BAFB</strain>
    </source>
</reference>
<dbReference type="PRINTS" id="PR00598">
    <property type="entry name" value="HTHMARR"/>
</dbReference>
<dbReference type="Pfam" id="PF01047">
    <property type="entry name" value="MarR"/>
    <property type="match status" value="1"/>
</dbReference>
<dbReference type="SMART" id="SM00347">
    <property type="entry name" value="HTH_MARR"/>
    <property type="match status" value="1"/>
</dbReference>
<proteinExistence type="predicted"/>
<dbReference type="PANTHER" id="PTHR33164">
    <property type="entry name" value="TRANSCRIPTIONAL REGULATOR, MARR FAMILY"/>
    <property type="match status" value="1"/>
</dbReference>
<keyword evidence="2" id="KW-0238">DNA-binding</keyword>
<dbReference type="InterPro" id="IPR036388">
    <property type="entry name" value="WH-like_DNA-bd_sf"/>
</dbReference>
<sequence>MEKQTIGYVVWRLAMRLRVSMDRALAPLGLTHAQYSLIASLYGLRASEAPTQKQLADLTGLEPMYVSKLARQLETKGWVERVRDAKDTRAVRLAITPEGTEVTREAITVTSRLLDQLTAPLGGRTSRRAAEAQAALEAMLTAPIDTDPTPGERS</sequence>
<dbReference type="PROSITE" id="PS50995">
    <property type="entry name" value="HTH_MARR_2"/>
    <property type="match status" value="1"/>
</dbReference>
<gene>
    <name evidence="5" type="ORF">UG56_010380</name>
</gene>
<name>A0A1J4N5U6_9ACTN</name>
<evidence type="ECO:0000256" key="3">
    <source>
        <dbReference type="ARBA" id="ARBA00023163"/>
    </source>
</evidence>
<dbReference type="RefSeq" id="WP_045549502.1">
    <property type="nucleotide sequence ID" value="NZ_JZDQ02000012.1"/>
</dbReference>
<evidence type="ECO:0000313" key="6">
    <source>
        <dbReference type="Proteomes" id="UP000033772"/>
    </source>
</evidence>
<keyword evidence="6" id="KW-1185">Reference proteome</keyword>
<dbReference type="Gene3D" id="1.10.10.10">
    <property type="entry name" value="Winged helix-like DNA-binding domain superfamily/Winged helix DNA-binding domain"/>
    <property type="match status" value="1"/>
</dbReference>
<evidence type="ECO:0000259" key="4">
    <source>
        <dbReference type="PROSITE" id="PS50995"/>
    </source>
</evidence>
<dbReference type="STRING" id="1844.UG56_010380"/>
<protein>
    <submittedName>
        <fullName evidence="5">MarR family transcriptional regulator</fullName>
    </submittedName>
</protein>
<dbReference type="EMBL" id="JZDQ02000012">
    <property type="protein sequence ID" value="OIJ26900.1"/>
    <property type="molecule type" value="Genomic_DNA"/>
</dbReference>
<feature type="domain" description="HTH marR-type" evidence="4">
    <location>
        <begin position="3"/>
        <end position="141"/>
    </location>
</feature>
<keyword evidence="3" id="KW-0804">Transcription</keyword>
<dbReference type="InterPro" id="IPR039422">
    <property type="entry name" value="MarR/SlyA-like"/>
</dbReference>
<dbReference type="SUPFAM" id="SSF46785">
    <property type="entry name" value="Winged helix' DNA-binding domain"/>
    <property type="match status" value="1"/>
</dbReference>
<dbReference type="InterPro" id="IPR036390">
    <property type="entry name" value="WH_DNA-bd_sf"/>
</dbReference>
<dbReference type="Proteomes" id="UP000033772">
    <property type="component" value="Unassembled WGS sequence"/>
</dbReference>
<evidence type="ECO:0000313" key="5">
    <source>
        <dbReference type="EMBL" id="OIJ26900.1"/>
    </source>
</evidence>
<accession>A0A1J4N5U6</accession>
<evidence type="ECO:0000256" key="2">
    <source>
        <dbReference type="ARBA" id="ARBA00023125"/>
    </source>
</evidence>
<organism evidence="5 6">
    <name type="scientific">Nocardioides luteus</name>
    <dbReference type="NCBI Taxonomy" id="1844"/>
    <lineage>
        <taxon>Bacteria</taxon>
        <taxon>Bacillati</taxon>
        <taxon>Actinomycetota</taxon>
        <taxon>Actinomycetes</taxon>
        <taxon>Propionibacteriales</taxon>
        <taxon>Nocardioidaceae</taxon>
        <taxon>Nocardioides</taxon>
    </lineage>
</organism>
<comment type="caution">
    <text evidence="5">The sequence shown here is derived from an EMBL/GenBank/DDBJ whole genome shotgun (WGS) entry which is preliminary data.</text>
</comment>
<dbReference type="AlphaFoldDB" id="A0A1J4N5U6"/>
<dbReference type="InterPro" id="IPR000835">
    <property type="entry name" value="HTH_MarR-typ"/>
</dbReference>
<dbReference type="GO" id="GO:0003677">
    <property type="term" value="F:DNA binding"/>
    <property type="evidence" value="ECO:0007669"/>
    <property type="project" value="UniProtKB-KW"/>
</dbReference>
<dbReference type="OrthoDB" id="9806864at2"/>
<keyword evidence="1" id="KW-0805">Transcription regulation</keyword>
<dbReference type="GO" id="GO:0006950">
    <property type="term" value="P:response to stress"/>
    <property type="evidence" value="ECO:0007669"/>
    <property type="project" value="TreeGrafter"/>
</dbReference>
<dbReference type="GO" id="GO:0003700">
    <property type="term" value="F:DNA-binding transcription factor activity"/>
    <property type="evidence" value="ECO:0007669"/>
    <property type="project" value="InterPro"/>
</dbReference>
<dbReference type="PANTHER" id="PTHR33164:SF64">
    <property type="entry name" value="TRANSCRIPTIONAL REGULATOR SLYA"/>
    <property type="match status" value="1"/>
</dbReference>